<dbReference type="Gene3D" id="3.40.50.720">
    <property type="entry name" value="NAD(P)-binding Rossmann-like Domain"/>
    <property type="match status" value="1"/>
</dbReference>
<gene>
    <name evidence="5" type="ORF">CEG18_23260</name>
</gene>
<evidence type="ECO:0000313" key="6">
    <source>
        <dbReference type="Proteomes" id="UP000198145"/>
    </source>
</evidence>
<dbReference type="InterPro" id="IPR020904">
    <property type="entry name" value="Sc_DH/Rdtase_CS"/>
</dbReference>
<name>A0A246F556_PSENT</name>
<dbReference type="PROSITE" id="PS00061">
    <property type="entry name" value="ADH_SHORT"/>
    <property type="match status" value="1"/>
</dbReference>
<accession>A0A246F556</accession>
<feature type="domain" description="Ketoreductase" evidence="4">
    <location>
        <begin position="7"/>
        <end position="193"/>
    </location>
</feature>
<evidence type="ECO:0000256" key="3">
    <source>
        <dbReference type="RuleBase" id="RU000363"/>
    </source>
</evidence>
<protein>
    <submittedName>
        <fullName evidence="5">Short-chain dehydrogenase</fullName>
    </submittedName>
</protein>
<dbReference type="SMART" id="SM00822">
    <property type="entry name" value="PKS_KR"/>
    <property type="match status" value="1"/>
</dbReference>
<dbReference type="InterPro" id="IPR057326">
    <property type="entry name" value="KR_dom"/>
</dbReference>
<proteinExistence type="inferred from homology"/>
<dbReference type="STRING" id="46680.GCA_000807755_06583"/>
<dbReference type="eggNOG" id="COG1028">
    <property type="taxonomic scope" value="Bacteria"/>
</dbReference>
<dbReference type="Pfam" id="PF00106">
    <property type="entry name" value="adh_short"/>
    <property type="match status" value="1"/>
</dbReference>
<dbReference type="PRINTS" id="PR00080">
    <property type="entry name" value="SDRFAMILY"/>
</dbReference>
<evidence type="ECO:0000259" key="4">
    <source>
        <dbReference type="SMART" id="SM00822"/>
    </source>
</evidence>
<dbReference type="PRINTS" id="PR00081">
    <property type="entry name" value="GDHRDH"/>
</dbReference>
<comment type="similarity">
    <text evidence="1 3">Belongs to the short-chain dehydrogenases/reductases (SDR) family.</text>
</comment>
<keyword evidence="2" id="KW-0560">Oxidoreductase</keyword>
<evidence type="ECO:0000313" key="5">
    <source>
        <dbReference type="EMBL" id="OWP48319.1"/>
    </source>
</evidence>
<dbReference type="GO" id="GO:0016616">
    <property type="term" value="F:oxidoreductase activity, acting on the CH-OH group of donors, NAD or NADP as acceptor"/>
    <property type="evidence" value="ECO:0007669"/>
    <property type="project" value="TreeGrafter"/>
</dbReference>
<evidence type="ECO:0000256" key="2">
    <source>
        <dbReference type="ARBA" id="ARBA00023002"/>
    </source>
</evidence>
<organism evidence="5 6">
    <name type="scientific">Pseudomonas nitroreducens</name>
    <dbReference type="NCBI Taxonomy" id="46680"/>
    <lineage>
        <taxon>Bacteria</taxon>
        <taxon>Pseudomonadati</taxon>
        <taxon>Pseudomonadota</taxon>
        <taxon>Gammaproteobacteria</taxon>
        <taxon>Pseudomonadales</taxon>
        <taxon>Pseudomonadaceae</taxon>
        <taxon>Pseudomonas</taxon>
    </lineage>
</organism>
<dbReference type="AlphaFoldDB" id="A0A246F556"/>
<dbReference type="FunFam" id="3.40.50.720:FF:000084">
    <property type="entry name" value="Short-chain dehydrogenase reductase"/>
    <property type="match status" value="1"/>
</dbReference>
<comment type="caution">
    <text evidence="5">The sequence shown here is derived from an EMBL/GenBank/DDBJ whole genome shotgun (WGS) entry which is preliminary data.</text>
</comment>
<sequence length="296" mass="32026">MKNFENKVAAITGAGSGIGRALAVELASRGCHLALADVNTAGLEETRQLLSSSGVRVSIDTVNVADREQVHAWADKAAREHGKVNLVFNNAGVAHAGTVEASDYEEYEWITNINFWGVVYGTKAFLPHLKASGDGHIVNVSSVFGLFSQPGMSAYNATKFAVRGFTESLRQELDMERGGVSASCVHPGGIKTNIAKTARMNDSMVKVTGQNAEAARSQFNDQLLRTTPQKAAQVILRGVERDSRRILIGTDAHAIDVMLRLLPVWYQKVVTGSMKLAKRFAPKPKRKAATEGYEAK</sequence>
<dbReference type="Proteomes" id="UP000198145">
    <property type="component" value="Unassembled WGS sequence"/>
</dbReference>
<evidence type="ECO:0000256" key="1">
    <source>
        <dbReference type="ARBA" id="ARBA00006484"/>
    </source>
</evidence>
<dbReference type="PANTHER" id="PTHR24322:SF736">
    <property type="entry name" value="RETINOL DEHYDROGENASE 10"/>
    <property type="match status" value="1"/>
</dbReference>
<dbReference type="SUPFAM" id="SSF51735">
    <property type="entry name" value="NAD(P)-binding Rossmann-fold domains"/>
    <property type="match status" value="1"/>
</dbReference>
<dbReference type="RefSeq" id="WP_088420908.1">
    <property type="nucleotide sequence ID" value="NZ_NJBA01000009.1"/>
</dbReference>
<dbReference type="InterPro" id="IPR002347">
    <property type="entry name" value="SDR_fam"/>
</dbReference>
<dbReference type="EMBL" id="NJBA01000009">
    <property type="protein sequence ID" value="OWP48319.1"/>
    <property type="molecule type" value="Genomic_DNA"/>
</dbReference>
<dbReference type="PANTHER" id="PTHR24322">
    <property type="entry name" value="PKSB"/>
    <property type="match status" value="1"/>
</dbReference>
<dbReference type="InterPro" id="IPR036291">
    <property type="entry name" value="NAD(P)-bd_dom_sf"/>
</dbReference>
<reference evidence="5 6" key="1">
    <citation type="submission" date="2017-06" db="EMBL/GenBank/DDBJ databases">
        <title>Draft genome of Pseudomonas nitroreducens DF05.</title>
        <authorList>
            <person name="Iyer R."/>
        </authorList>
    </citation>
    <scope>NUCLEOTIDE SEQUENCE [LARGE SCALE GENOMIC DNA]</scope>
    <source>
        <strain evidence="5 6">DF05</strain>
    </source>
</reference>